<protein>
    <recommendedName>
        <fullName evidence="1">Methyltransferase type 11 domain-containing protein</fullName>
    </recommendedName>
</protein>
<reference evidence="3" key="1">
    <citation type="journal article" date="2015" name="Nat. Plants">
        <title>Genome expansion of Arabis alpina linked with retrotransposition and reduced symmetric DNA methylation.</title>
        <authorList>
            <person name="Willing E.M."/>
            <person name="Rawat V."/>
            <person name="Mandakova T."/>
            <person name="Maumus F."/>
            <person name="James G.V."/>
            <person name="Nordstroem K.J."/>
            <person name="Becker C."/>
            <person name="Warthmann N."/>
            <person name="Chica C."/>
            <person name="Szarzynska B."/>
            <person name="Zytnicki M."/>
            <person name="Albani M.C."/>
            <person name="Kiefer C."/>
            <person name="Bergonzi S."/>
            <person name="Castaings L."/>
            <person name="Mateos J.L."/>
            <person name="Berns M.C."/>
            <person name="Bujdoso N."/>
            <person name="Piofczyk T."/>
            <person name="de Lorenzo L."/>
            <person name="Barrero-Sicilia C."/>
            <person name="Mateos I."/>
            <person name="Piednoel M."/>
            <person name="Hagmann J."/>
            <person name="Chen-Min-Tao R."/>
            <person name="Iglesias-Fernandez R."/>
            <person name="Schuster S.C."/>
            <person name="Alonso-Blanco C."/>
            <person name="Roudier F."/>
            <person name="Carbonero P."/>
            <person name="Paz-Ares J."/>
            <person name="Davis S.J."/>
            <person name="Pecinka A."/>
            <person name="Quesneville H."/>
            <person name="Colot V."/>
            <person name="Lysak M.A."/>
            <person name="Weigel D."/>
            <person name="Coupland G."/>
            <person name="Schneeberger K."/>
        </authorList>
    </citation>
    <scope>NUCLEOTIDE SEQUENCE [LARGE SCALE GENOMIC DNA]</scope>
    <source>
        <strain evidence="3">cv. Pajares</strain>
    </source>
</reference>
<dbReference type="Proteomes" id="UP000029120">
    <property type="component" value="Chromosome 5"/>
</dbReference>
<name>A0A087GZL8_ARAAL</name>
<dbReference type="Pfam" id="PF08241">
    <property type="entry name" value="Methyltransf_11"/>
    <property type="match status" value="1"/>
</dbReference>
<dbReference type="InterPro" id="IPR029063">
    <property type="entry name" value="SAM-dependent_MTases_sf"/>
</dbReference>
<dbReference type="Gramene" id="KFK35320">
    <property type="protein sequence ID" value="KFK35320"/>
    <property type="gene ID" value="AALP_AA5G269000"/>
</dbReference>
<dbReference type="SUPFAM" id="SSF53335">
    <property type="entry name" value="S-adenosyl-L-methionine-dependent methyltransferases"/>
    <property type="match status" value="1"/>
</dbReference>
<dbReference type="OMA" id="FSAVHWF"/>
<evidence type="ECO:0000313" key="3">
    <source>
        <dbReference type="Proteomes" id="UP000029120"/>
    </source>
</evidence>
<proteinExistence type="predicted"/>
<dbReference type="GO" id="GO:0008757">
    <property type="term" value="F:S-adenosylmethionine-dependent methyltransferase activity"/>
    <property type="evidence" value="ECO:0007669"/>
    <property type="project" value="InterPro"/>
</dbReference>
<dbReference type="FunFam" id="3.40.50.150:FF:000262">
    <property type="entry name" value="S-adenosyl-L-methionine-dependent methyltransferases superfamily protein"/>
    <property type="match status" value="1"/>
</dbReference>
<evidence type="ECO:0000313" key="2">
    <source>
        <dbReference type="EMBL" id="KFK35320.1"/>
    </source>
</evidence>
<accession>A0A087GZL8</accession>
<feature type="domain" description="Methyltransferase type 11" evidence="1">
    <location>
        <begin position="42"/>
        <end position="136"/>
    </location>
</feature>
<dbReference type="CDD" id="cd02440">
    <property type="entry name" value="AdoMet_MTases"/>
    <property type="match status" value="1"/>
</dbReference>
<dbReference type="PANTHER" id="PTHR44575">
    <property type="entry name" value="OS01G0589200 PROTEIN"/>
    <property type="match status" value="1"/>
</dbReference>
<gene>
    <name evidence="2" type="ordered locus">AALP_Aa5g269000</name>
</gene>
<organism evidence="2 3">
    <name type="scientific">Arabis alpina</name>
    <name type="common">Alpine rock-cress</name>
    <dbReference type="NCBI Taxonomy" id="50452"/>
    <lineage>
        <taxon>Eukaryota</taxon>
        <taxon>Viridiplantae</taxon>
        <taxon>Streptophyta</taxon>
        <taxon>Embryophyta</taxon>
        <taxon>Tracheophyta</taxon>
        <taxon>Spermatophyta</taxon>
        <taxon>Magnoliopsida</taxon>
        <taxon>eudicotyledons</taxon>
        <taxon>Gunneridae</taxon>
        <taxon>Pentapetalae</taxon>
        <taxon>rosids</taxon>
        <taxon>malvids</taxon>
        <taxon>Brassicales</taxon>
        <taxon>Brassicaceae</taxon>
        <taxon>Arabideae</taxon>
        <taxon>Arabis</taxon>
    </lineage>
</organism>
<dbReference type="InterPro" id="IPR013216">
    <property type="entry name" value="Methyltransf_11"/>
</dbReference>
<sequence length="261" mass="29383">MAQMAALTETQAKEYMNARPKYPTQWYRVLASRTTDHKVAWDVGTGNGQAALGVAEYYQKVVATDINEKQIALAKPHSKVTYIHTPTSMSDDDLVAKLGGENSIDLIVVAQSLHYFDLSRFYSIAKLVLRKQGGVIAAWVYNDLMVTPKVDSIMKRLVDSTIPYRTATMNLAFDGYKKLEFPFKDIRLGTQGRPKALNIPHKLSLDGYLGFFKSWQPLVKAKEQGQELLTPSIINEFKEAWGDHKQVKDVSYKAYMLAGKL</sequence>
<dbReference type="Gene3D" id="3.40.50.150">
    <property type="entry name" value="Vaccinia Virus protein VP39"/>
    <property type="match status" value="1"/>
</dbReference>
<dbReference type="AlphaFoldDB" id="A0A087GZL8"/>
<dbReference type="eggNOG" id="KOG3010">
    <property type="taxonomic scope" value="Eukaryota"/>
</dbReference>
<dbReference type="PANTHER" id="PTHR44575:SF5">
    <property type="entry name" value="S-ADENOSYL-L-METHIONINE-DEPENDENT METHYLTRANSFERASES SUPERFAMILY PROTEIN"/>
    <property type="match status" value="1"/>
</dbReference>
<dbReference type="OrthoDB" id="10027013at2759"/>
<keyword evidence="3" id="KW-1185">Reference proteome</keyword>
<evidence type="ECO:0000259" key="1">
    <source>
        <dbReference type="Pfam" id="PF08241"/>
    </source>
</evidence>
<dbReference type="EMBL" id="CM002873">
    <property type="protein sequence ID" value="KFK35320.1"/>
    <property type="molecule type" value="Genomic_DNA"/>
</dbReference>